<comment type="caution">
    <text evidence="1">The sequence shown here is derived from an EMBL/GenBank/DDBJ whole genome shotgun (WGS) entry which is preliminary data.</text>
</comment>
<reference evidence="1 2" key="1">
    <citation type="journal article" date="2019" name="Nat. Ecol. Evol.">
        <title>Megaphylogeny resolves global patterns of mushroom evolution.</title>
        <authorList>
            <person name="Varga T."/>
            <person name="Krizsan K."/>
            <person name="Foldi C."/>
            <person name="Dima B."/>
            <person name="Sanchez-Garcia M."/>
            <person name="Sanchez-Ramirez S."/>
            <person name="Szollosi G.J."/>
            <person name="Szarkandi J.G."/>
            <person name="Papp V."/>
            <person name="Albert L."/>
            <person name="Andreopoulos W."/>
            <person name="Angelini C."/>
            <person name="Antonin V."/>
            <person name="Barry K.W."/>
            <person name="Bougher N.L."/>
            <person name="Buchanan P."/>
            <person name="Buyck B."/>
            <person name="Bense V."/>
            <person name="Catcheside P."/>
            <person name="Chovatia M."/>
            <person name="Cooper J."/>
            <person name="Damon W."/>
            <person name="Desjardin D."/>
            <person name="Finy P."/>
            <person name="Geml J."/>
            <person name="Haridas S."/>
            <person name="Hughes K."/>
            <person name="Justo A."/>
            <person name="Karasinski D."/>
            <person name="Kautmanova I."/>
            <person name="Kiss B."/>
            <person name="Kocsube S."/>
            <person name="Kotiranta H."/>
            <person name="LaButti K.M."/>
            <person name="Lechner B.E."/>
            <person name="Liimatainen K."/>
            <person name="Lipzen A."/>
            <person name="Lukacs Z."/>
            <person name="Mihaltcheva S."/>
            <person name="Morgado L.N."/>
            <person name="Niskanen T."/>
            <person name="Noordeloos M.E."/>
            <person name="Ohm R.A."/>
            <person name="Ortiz-Santana B."/>
            <person name="Ovrebo C."/>
            <person name="Racz N."/>
            <person name="Riley R."/>
            <person name="Savchenko A."/>
            <person name="Shiryaev A."/>
            <person name="Soop K."/>
            <person name="Spirin V."/>
            <person name="Szebenyi C."/>
            <person name="Tomsovsky M."/>
            <person name="Tulloss R.E."/>
            <person name="Uehling J."/>
            <person name="Grigoriev I.V."/>
            <person name="Vagvolgyi C."/>
            <person name="Papp T."/>
            <person name="Martin F.M."/>
            <person name="Miettinen O."/>
            <person name="Hibbett D.S."/>
            <person name="Nagy L.G."/>
        </authorList>
    </citation>
    <scope>NUCLEOTIDE SEQUENCE [LARGE SCALE GENOMIC DNA]</scope>
    <source>
        <strain evidence="1 2">FP101781</strain>
    </source>
</reference>
<dbReference type="AlphaFoldDB" id="A0A4Y7SNL9"/>
<gene>
    <name evidence="1" type="ORF">FA13DRAFT_1408764</name>
</gene>
<evidence type="ECO:0000313" key="1">
    <source>
        <dbReference type="EMBL" id="TEB23467.1"/>
    </source>
</evidence>
<evidence type="ECO:0000313" key="2">
    <source>
        <dbReference type="Proteomes" id="UP000298030"/>
    </source>
</evidence>
<accession>A0A4Y7SNL9</accession>
<keyword evidence="2" id="KW-1185">Reference proteome</keyword>
<sequence length="95" mass="10640">MANTSHPRTLIPEVRSANLLREAHVLRPKDPMDSLDHSCPDRITFILSLIHDVDPIHSCQFLRTASDEGIDPQTVRQIYSPVRLTPLSGLLRGCS</sequence>
<name>A0A4Y7SNL9_COPMI</name>
<organism evidence="1 2">
    <name type="scientific">Coprinellus micaceus</name>
    <name type="common">Glistening ink-cap mushroom</name>
    <name type="synonym">Coprinus micaceus</name>
    <dbReference type="NCBI Taxonomy" id="71717"/>
    <lineage>
        <taxon>Eukaryota</taxon>
        <taxon>Fungi</taxon>
        <taxon>Dikarya</taxon>
        <taxon>Basidiomycota</taxon>
        <taxon>Agaricomycotina</taxon>
        <taxon>Agaricomycetes</taxon>
        <taxon>Agaricomycetidae</taxon>
        <taxon>Agaricales</taxon>
        <taxon>Agaricineae</taxon>
        <taxon>Psathyrellaceae</taxon>
        <taxon>Coprinellus</taxon>
    </lineage>
</organism>
<proteinExistence type="predicted"/>
<dbReference type="EMBL" id="QPFP01000077">
    <property type="protein sequence ID" value="TEB23467.1"/>
    <property type="molecule type" value="Genomic_DNA"/>
</dbReference>
<protein>
    <submittedName>
        <fullName evidence="1">Uncharacterized protein</fullName>
    </submittedName>
</protein>
<dbReference type="Proteomes" id="UP000298030">
    <property type="component" value="Unassembled WGS sequence"/>
</dbReference>